<proteinExistence type="predicted"/>
<name>A0A9N8HS98_9STRA</name>
<evidence type="ECO:0000313" key="2">
    <source>
        <dbReference type="EMBL" id="CAB9522970.1"/>
    </source>
</evidence>
<organism evidence="2 3">
    <name type="scientific">Seminavis robusta</name>
    <dbReference type="NCBI Taxonomy" id="568900"/>
    <lineage>
        <taxon>Eukaryota</taxon>
        <taxon>Sar</taxon>
        <taxon>Stramenopiles</taxon>
        <taxon>Ochrophyta</taxon>
        <taxon>Bacillariophyta</taxon>
        <taxon>Bacillariophyceae</taxon>
        <taxon>Bacillariophycidae</taxon>
        <taxon>Naviculales</taxon>
        <taxon>Naviculaceae</taxon>
        <taxon>Seminavis</taxon>
    </lineage>
</organism>
<feature type="region of interest" description="Disordered" evidence="1">
    <location>
        <begin position="256"/>
        <end position="282"/>
    </location>
</feature>
<accession>A0A9N8HS98</accession>
<keyword evidence="3" id="KW-1185">Reference proteome</keyword>
<dbReference type="AlphaFoldDB" id="A0A9N8HS98"/>
<feature type="compositionally biased region" description="Polar residues" evidence="1">
    <location>
        <begin position="265"/>
        <end position="282"/>
    </location>
</feature>
<comment type="caution">
    <text evidence="2">The sequence shown here is derived from an EMBL/GenBank/DDBJ whole genome shotgun (WGS) entry which is preliminary data.</text>
</comment>
<sequence>MANNANDGAFGLEDVPDLPEAPMEQPKYNRDYHGLFLKFMSWLHKRTYTKAARFQPSALGGIQPHHVADYLKCVHKKAISFYMPIKGTTWNGTSGNPTKSDPVNEVVKEVKKAETQHRGKKSCANRDLTETEYRKVVHELYDKGSFEETIRTACMLKQQVHLITGTDDISKLKYSDYKLHPDFPFALSCKVHWFKNISEEQQCPDQIILGLLDTDFCAMLGLANYMEASFNYGYGAAGRENAFLFTPESDPKLAPKHCNAANEAFSPTTQKTSDSPQSEVKG</sequence>
<feature type="region of interest" description="Disordered" evidence="1">
    <location>
        <begin position="1"/>
        <end position="21"/>
    </location>
</feature>
<evidence type="ECO:0000256" key="1">
    <source>
        <dbReference type="SAM" id="MobiDB-lite"/>
    </source>
</evidence>
<dbReference type="EMBL" id="CAICTM010001360">
    <property type="protein sequence ID" value="CAB9522970.1"/>
    <property type="molecule type" value="Genomic_DNA"/>
</dbReference>
<gene>
    <name evidence="2" type="ORF">SEMRO_1362_G266250.1</name>
</gene>
<dbReference type="OrthoDB" id="118114at2759"/>
<evidence type="ECO:0000313" key="3">
    <source>
        <dbReference type="Proteomes" id="UP001153069"/>
    </source>
</evidence>
<reference evidence="2" key="1">
    <citation type="submission" date="2020-06" db="EMBL/GenBank/DDBJ databases">
        <authorList>
            <consortium name="Plant Systems Biology data submission"/>
        </authorList>
    </citation>
    <scope>NUCLEOTIDE SEQUENCE</scope>
    <source>
        <strain evidence="2">D6</strain>
    </source>
</reference>
<dbReference type="Proteomes" id="UP001153069">
    <property type="component" value="Unassembled WGS sequence"/>
</dbReference>
<protein>
    <submittedName>
        <fullName evidence="2">Uncharacterized protein</fullName>
    </submittedName>
</protein>